<sequence>MFKSMFNSGIRSLYTVSDNPTFVSEPWAVYPAKRNRDGKLASVFIFDKKRFESQINALTGSSSNSKNPKVILSECYELIKFELSQAAKLKHPQILTILEPLEETKSKFLFVSEPVVNNLKTVSLQKLDDLTIQKGLLQVSKSLQFLHNFCHIIHFNLQPSSIFINDQGDWKLSGFRFLHNLNDLSPQEIDNFYIMNNSSAIPFTNLNLNFTAPELLLDSSSKLGLPNDIWSLGCIIYFLYNQGEYLVDCFDSDSISDYKTSFKRFENRFYNRQPIELKHFFKNVPEKLFSVLSQMLSRYPHDRLTIDQFIDSDFFNGSIIKAMWFVDEFATKTTEEKLIFMKGTLEIDPESNEDILTQFPATFRSSKFLPLMIELIVNELKVLGNNHPLTQDTEDLLSLATSITLKIGSTFSNLTFQDRIYSILFKSNSSFWKKEKTNSNIFKVFITCSIKIRLSILENLGILKSKLSDKQLCDFCKQFGEIVLASTTNADSPISTYQIQLQELYLKELPSIISIFEFPYIKNTLFPLICSIFKTTTVLSTKLATIQIFVSFVDNSIIDKLIVVEQLLPILNNLKSRDKNIVGHILELFEKLNASEHISLDIETLILQVLPQCLQLTFGCNNCTADEFKSFMNQVQRIENTLVERKLQSLPKHVSDDNTSATGGSKNDFESLVNSQKFNQGNKDEILKAPQTRSVMQPTQRRSMSSEIHQEQKPKSTHSVMSPISPRVNQNNIPKAQNNGSALKFGATSNKPINNNALLQTLNNSSLKSEIDDDFDDFQSTSTVTTPTTNNSTINWNIEANKAKPMNNMKALPNPIAAQPNRSMNSVQPTIKLPPGFDSNLVLSPSTKTSNFNQTTSHTTSNSNDVLDFL</sequence>
<accession>A0ABP0EK71</accession>
<evidence type="ECO:0000256" key="1">
    <source>
        <dbReference type="SAM" id="MobiDB-lite"/>
    </source>
</evidence>
<dbReference type="InterPro" id="IPR011009">
    <property type="entry name" value="Kinase-like_dom_sf"/>
</dbReference>
<dbReference type="PROSITE" id="PS50011">
    <property type="entry name" value="PROTEIN_KINASE_DOM"/>
    <property type="match status" value="1"/>
</dbReference>
<feature type="compositionally biased region" description="Low complexity" evidence="1">
    <location>
        <begin position="849"/>
        <end position="864"/>
    </location>
</feature>
<dbReference type="EMBL" id="OZ004259">
    <property type="protein sequence ID" value="CAK7918374.1"/>
    <property type="molecule type" value="Genomic_DNA"/>
</dbReference>
<dbReference type="SUPFAM" id="SSF56112">
    <property type="entry name" value="Protein kinase-like (PK-like)"/>
    <property type="match status" value="1"/>
</dbReference>
<evidence type="ECO:0000313" key="3">
    <source>
        <dbReference type="EMBL" id="CAK7918374.1"/>
    </source>
</evidence>
<protein>
    <recommendedName>
        <fullName evidence="2">Protein kinase domain-containing protein</fullName>
    </recommendedName>
</protein>
<dbReference type="InterPro" id="IPR000719">
    <property type="entry name" value="Prot_kinase_dom"/>
</dbReference>
<feature type="compositionally biased region" description="Polar residues" evidence="1">
    <location>
        <begin position="672"/>
        <end position="681"/>
    </location>
</feature>
<dbReference type="Pfam" id="PF00069">
    <property type="entry name" value="Pkinase"/>
    <property type="match status" value="1"/>
</dbReference>
<dbReference type="Gene3D" id="3.30.200.20">
    <property type="entry name" value="Phosphorylase Kinase, domain 1"/>
    <property type="match status" value="1"/>
</dbReference>
<dbReference type="SMART" id="SM00220">
    <property type="entry name" value="S_TKc"/>
    <property type="match status" value="1"/>
</dbReference>
<keyword evidence="4" id="KW-1185">Reference proteome</keyword>
<feature type="compositionally biased region" description="Polar residues" evidence="1">
    <location>
        <begin position="717"/>
        <end position="739"/>
    </location>
</feature>
<dbReference type="Gene3D" id="1.25.10.10">
    <property type="entry name" value="Leucine-rich Repeat Variant"/>
    <property type="match status" value="1"/>
</dbReference>
<evidence type="ECO:0000259" key="2">
    <source>
        <dbReference type="PROSITE" id="PS50011"/>
    </source>
</evidence>
<feature type="region of interest" description="Disordered" evidence="1">
    <location>
        <begin position="839"/>
        <end position="870"/>
    </location>
</feature>
<organism evidence="3 4">
    <name type="scientific">[Candida] anglica</name>
    <dbReference type="NCBI Taxonomy" id="148631"/>
    <lineage>
        <taxon>Eukaryota</taxon>
        <taxon>Fungi</taxon>
        <taxon>Dikarya</taxon>
        <taxon>Ascomycota</taxon>
        <taxon>Saccharomycotina</taxon>
        <taxon>Pichiomycetes</taxon>
        <taxon>Debaryomycetaceae</taxon>
        <taxon>Kurtzmaniella</taxon>
    </lineage>
</organism>
<dbReference type="PANTHER" id="PTHR12984:SF6">
    <property type="entry name" value="SCY1-LIKE PROTEIN 2"/>
    <property type="match status" value="1"/>
</dbReference>
<reference evidence="3 4" key="1">
    <citation type="submission" date="2024-01" db="EMBL/GenBank/DDBJ databases">
        <authorList>
            <consortium name="Genoscope - CEA"/>
            <person name="William W."/>
        </authorList>
    </citation>
    <scope>NUCLEOTIDE SEQUENCE [LARGE SCALE GENOMIC DNA]</scope>
    <source>
        <strain evidence="3 4">29B2s-10</strain>
    </source>
</reference>
<proteinExistence type="predicted"/>
<dbReference type="InterPro" id="IPR011989">
    <property type="entry name" value="ARM-like"/>
</dbReference>
<gene>
    <name evidence="3" type="ORF">CAAN4_G12948</name>
</gene>
<dbReference type="Proteomes" id="UP001497600">
    <property type="component" value="Chromosome G"/>
</dbReference>
<feature type="compositionally biased region" description="Polar residues" evidence="1">
    <location>
        <begin position="691"/>
        <end position="707"/>
    </location>
</feature>
<name>A0ABP0EK71_9ASCO</name>
<feature type="region of interest" description="Disordered" evidence="1">
    <location>
        <begin position="649"/>
        <end position="739"/>
    </location>
</feature>
<dbReference type="PANTHER" id="PTHR12984">
    <property type="entry name" value="SCY1-RELATED S/T PROTEIN KINASE-LIKE"/>
    <property type="match status" value="1"/>
</dbReference>
<dbReference type="Gene3D" id="1.10.510.10">
    <property type="entry name" value="Transferase(Phosphotransferase) domain 1"/>
    <property type="match status" value="1"/>
</dbReference>
<evidence type="ECO:0000313" key="4">
    <source>
        <dbReference type="Proteomes" id="UP001497600"/>
    </source>
</evidence>
<dbReference type="InterPro" id="IPR051177">
    <property type="entry name" value="CIK-Related_Protein"/>
</dbReference>
<feature type="domain" description="Protein kinase" evidence="2">
    <location>
        <begin position="29"/>
        <end position="315"/>
    </location>
</feature>